<dbReference type="Proteomes" id="UP000828048">
    <property type="component" value="Chromosome 3"/>
</dbReference>
<name>A0ACB7YUB1_9ERIC</name>
<proteinExistence type="predicted"/>
<protein>
    <submittedName>
        <fullName evidence="1">Uncharacterized protein</fullName>
    </submittedName>
</protein>
<evidence type="ECO:0000313" key="1">
    <source>
        <dbReference type="EMBL" id="KAH7857086.1"/>
    </source>
</evidence>
<dbReference type="EMBL" id="CM037153">
    <property type="protein sequence ID" value="KAH7857086.1"/>
    <property type="molecule type" value="Genomic_DNA"/>
</dbReference>
<comment type="caution">
    <text evidence="1">The sequence shown here is derived from an EMBL/GenBank/DDBJ whole genome shotgun (WGS) entry which is preliminary data.</text>
</comment>
<accession>A0ACB7YUB1</accession>
<organism evidence="1 2">
    <name type="scientific">Vaccinium darrowii</name>
    <dbReference type="NCBI Taxonomy" id="229202"/>
    <lineage>
        <taxon>Eukaryota</taxon>
        <taxon>Viridiplantae</taxon>
        <taxon>Streptophyta</taxon>
        <taxon>Embryophyta</taxon>
        <taxon>Tracheophyta</taxon>
        <taxon>Spermatophyta</taxon>
        <taxon>Magnoliopsida</taxon>
        <taxon>eudicotyledons</taxon>
        <taxon>Gunneridae</taxon>
        <taxon>Pentapetalae</taxon>
        <taxon>asterids</taxon>
        <taxon>Ericales</taxon>
        <taxon>Ericaceae</taxon>
        <taxon>Vaccinioideae</taxon>
        <taxon>Vaccinieae</taxon>
        <taxon>Vaccinium</taxon>
    </lineage>
</organism>
<sequence>MLRRTPAGTYVIAKVKKENDEGTYILLNGNGATPSGIIPFLDLFDMRLSWWWWRRQRVVAKVMAGHRERERGAVVVVGG</sequence>
<reference evidence="1 2" key="1">
    <citation type="journal article" date="2021" name="Hortic Res">
        <title>High-quality reference genome and annotation aids understanding of berry development for evergreen blueberry (Vaccinium darrowii).</title>
        <authorList>
            <person name="Yu J."/>
            <person name="Hulse-Kemp A.M."/>
            <person name="Babiker E."/>
            <person name="Staton M."/>
        </authorList>
    </citation>
    <scope>NUCLEOTIDE SEQUENCE [LARGE SCALE GENOMIC DNA]</scope>
    <source>
        <strain evidence="2">cv. NJ 8807/NJ 8810</strain>
        <tissue evidence="1">Young leaf</tissue>
    </source>
</reference>
<keyword evidence="2" id="KW-1185">Reference proteome</keyword>
<evidence type="ECO:0000313" key="2">
    <source>
        <dbReference type="Proteomes" id="UP000828048"/>
    </source>
</evidence>
<gene>
    <name evidence="1" type="ORF">Vadar_008895</name>
</gene>